<keyword evidence="2" id="KW-1185">Reference proteome</keyword>
<reference evidence="1" key="1">
    <citation type="submission" date="2021-12" db="EMBL/GenBank/DDBJ databases">
        <title>Novel species in genus Dyadobacter.</title>
        <authorList>
            <person name="Ma C."/>
        </authorList>
    </citation>
    <scope>NUCLEOTIDE SEQUENCE</scope>
    <source>
        <strain evidence="1">CY399</strain>
    </source>
</reference>
<gene>
    <name evidence="1" type="ORF">LXM24_02880</name>
</gene>
<accession>A0A9X1P589</accession>
<name>A0A9X1P589_9BACT</name>
<evidence type="ECO:0000313" key="1">
    <source>
        <dbReference type="EMBL" id="MCF0039016.1"/>
    </source>
</evidence>
<dbReference type="PROSITE" id="PS51257">
    <property type="entry name" value="PROKAR_LIPOPROTEIN"/>
    <property type="match status" value="1"/>
</dbReference>
<proteinExistence type="predicted"/>
<organism evidence="1 2">
    <name type="scientific">Dyadobacter fanqingshengii</name>
    <dbReference type="NCBI Taxonomy" id="2906443"/>
    <lineage>
        <taxon>Bacteria</taxon>
        <taxon>Pseudomonadati</taxon>
        <taxon>Bacteroidota</taxon>
        <taxon>Cytophagia</taxon>
        <taxon>Cytophagales</taxon>
        <taxon>Spirosomataceae</taxon>
        <taxon>Dyadobacter</taxon>
    </lineage>
</organism>
<dbReference type="EMBL" id="JAJTTA010000001">
    <property type="protein sequence ID" value="MCF0039016.1"/>
    <property type="molecule type" value="Genomic_DNA"/>
</dbReference>
<comment type="caution">
    <text evidence="1">The sequence shown here is derived from an EMBL/GenBank/DDBJ whole genome shotgun (WGS) entry which is preliminary data.</text>
</comment>
<evidence type="ECO:0008006" key="3">
    <source>
        <dbReference type="Google" id="ProtNLM"/>
    </source>
</evidence>
<sequence length="288" mass="32292">MKLLHNAPAITKALILAGLISACQNEKDAIVSPATSHEQASDANAKTVVTKLLVKDGDASLSYSGVRNVFTKEVVNSKYSKEYAYSGNKIIGTYTNLANYNKINSYDTYTLNAKGLCVESAIMPTLEFTTVYVYNEMNQLLLAYNKNKPNQRQEYQYEMDPDGQGSSLYSVTFYDKNDVLLKELHFKYVDGTDGGYSSFDWFPVNPEHLAQATNKYLPIFGKFSRFLLKQTIEKTYYIPNGVPAEKVYNYTYALNNDGSSAIKSITTKDSWGKTISLIERKYTTPTGL</sequence>
<dbReference type="Proteomes" id="UP001139700">
    <property type="component" value="Unassembled WGS sequence"/>
</dbReference>
<dbReference type="AlphaFoldDB" id="A0A9X1P589"/>
<evidence type="ECO:0000313" key="2">
    <source>
        <dbReference type="Proteomes" id="UP001139700"/>
    </source>
</evidence>
<protein>
    <recommendedName>
        <fullName evidence="3">DUF4595 domain-containing protein</fullName>
    </recommendedName>
</protein>
<dbReference type="RefSeq" id="WP_234611487.1">
    <property type="nucleotide sequence ID" value="NZ_CP098806.1"/>
</dbReference>